<accession>M1NZW7</accession>
<dbReference type="Proteomes" id="UP000011729">
    <property type="component" value="Chromosome"/>
</dbReference>
<evidence type="ECO:0000313" key="2">
    <source>
        <dbReference type="EMBL" id="AGF74942.1"/>
    </source>
</evidence>
<sequence>MNDSGEKSLAGHFTFGDDLLGVNSEIALKLRQFYMKVQEETIPIQLLELLEKLDQAERASSGRAEKV</sequence>
<reference evidence="2 3" key="1">
    <citation type="journal article" date="2013" name="PLoS Genet.">
        <title>A gene transfer agent and a dynamic repertoire of secretion systems hold the keys to the explosive radiation of the emerging pathogen Bartonella.</title>
        <authorList>
            <person name="Guy L."/>
            <person name="Nystedt B."/>
            <person name="Toft C."/>
            <person name="Zaremba-Niedzwiedzka K."/>
            <person name="Berglund E.C."/>
            <person name="Granberg F."/>
            <person name="Naslund K."/>
            <person name="Eriksson A.S."/>
            <person name="Andersson S.G."/>
        </authorList>
    </citation>
    <scope>NUCLEOTIDE SEQUENCE [LARGE SCALE GENOMIC DNA]</scope>
    <source>
        <strain evidence="2 3">Aust/NH1</strain>
    </source>
</reference>
<evidence type="ECO:0000259" key="1">
    <source>
        <dbReference type="Pfam" id="PF18557"/>
    </source>
</evidence>
<dbReference type="Pfam" id="PF18557">
    <property type="entry name" value="NepR"/>
    <property type="match status" value="1"/>
</dbReference>
<gene>
    <name evidence="2" type="ordered locus">BAnh1_10740</name>
</gene>
<keyword evidence="3" id="KW-1185">Reference proteome</keyword>
<dbReference type="RefSeq" id="WP_015398446.1">
    <property type="nucleotide sequence ID" value="NC_020300.1"/>
</dbReference>
<protein>
    <recommendedName>
        <fullName evidence="1">Anti-sigma factor NepR domain-containing protein</fullName>
    </recommendedName>
</protein>
<dbReference type="PATRIC" id="fig|1094489.3.peg.1324"/>
<name>M1NZW7_BARAA</name>
<evidence type="ECO:0000313" key="3">
    <source>
        <dbReference type="Proteomes" id="UP000011729"/>
    </source>
</evidence>
<proteinExistence type="predicted"/>
<dbReference type="eggNOG" id="ENOG5033JZX">
    <property type="taxonomic scope" value="Bacteria"/>
</dbReference>
<dbReference type="InterPro" id="IPR041649">
    <property type="entry name" value="NepR"/>
</dbReference>
<dbReference type="EMBL" id="CP003123">
    <property type="protein sequence ID" value="AGF74942.1"/>
    <property type="molecule type" value="Genomic_DNA"/>
</dbReference>
<feature type="domain" description="Anti-sigma factor NepR" evidence="1">
    <location>
        <begin position="23"/>
        <end position="57"/>
    </location>
</feature>
<organism evidence="2 3">
    <name type="scientific">Bartonella australis (strain Aust/NH1)</name>
    <dbReference type="NCBI Taxonomy" id="1094489"/>
    <lineage>
        <taxon>Bacteria</taxon>
        <taxon>Pseudomonadati</taxon>
        <taxon>Pseudomonadota</taxon>
        <taxon>Alphaproteobacteria</taxon>
        <taxon>Hyphomicrobiales</taxon>
        <taxon>Bartonellaceae</taxon>
        <taxon>Bartonella</taxon>
    </lineage>
</organism>
<dbReference type="STRING" id="1094489.BAnh1_10740"/>
<dbReference type="KEGG" id="baus:BAnh1_10740"/>
<dbReference type="HOGENOM" id="CLU_2731851_0_0_5"/>
<dbReference type="AlphaFoldDB" id="M1NZW7"/>
<dbReference type="OrthoDB" id="7926543at2"/>